<keyword evidence="2" id="KW-1133">Transmembrane helix</keyword>
<keyword evidence="2" id="KW-0812">Transmembrane</keyword>
<feature type="transmembrane region" description="Helical" evidence="2">
    <location>
        <begin position="285"/>
        <end position="307"/>
    </location>
</feature>
<reference evidence="3" key="1">
    <citation type="submission" date="2019-11" db="EMBL/GenBank/DDBJ databases">
        <authorList>
            <person name="Feng L."/>
        </authorList>
    </citation>
    <scope>NUCLEOTIDE SEQUENCE</scope>
    <source>
        <strain evidence="3">CsymbiosumLFYP84</strain>
    </source>
</reference>
<dbReference type="InterPro" id="IPR050445">
    <property type="entry name" value="Bact_polysacc_biosynth/exp"/>
</dbReference>
<protein>
    <recommendedName>
        <fullName evidence="4">Capsular polysaccharide biosynthesis protein</fullName>
    </recommendedName>
</protein>
<accession>A0A6N3F2N5</accession>
<dbReference type="EMBL" id="CACRUA010000028">
    <property type="protein sequence ID" value="VYU46320.1"/>
    <property type="molecule type" value="Genomic_DNA"/>
</dbReference>
<feature type="transmembrane region" description="Helical" evidence="2">
    <location>
        <begin position="24"/>
        <end position="41"/>
    </location>
</feature>
<dbReference type="PANTHER" id="PTHR32309:SF31">
    <property type="entry name" value="CAPSULAR EXOPOLYSACCHARIDE FAMILY"/>
    <property type="match status" value="1"/>
</dbReference>
<dbReference type="AlphaFoldDB" id="A0A6N3F2N5"/>
<feature type="coiled-coil region" evidence="1">
    <location>
        <begin position="67"/>
        <end position="94"/>
    </location>
</feature>
<evidence type="ECO:0000256" key="2">
    <source>
        <dbReference type="SAM" id="Phobius"/>
    </source>
</evidence>
<evidence type="ECO:0000313" key="3">
    <source>
        <dbReference type="EMBL" id="VYU46320.1"/>
    </source>
</evidence>
<evidence type="ECO:0008006" key="4">
    <source>
        <dbReference type="Google" id="ProtNLM"/>
    </source>
</evidence>
<name>A0A6N3F2N5_CLOSY</name>
<organism evidence="3">
    <name type="scientific">Clostridium symbiosum</name>
    <name type="common">Bacteroides symbiosus</name>
    <dbReference type="NCBI Taxonomy" id="1512"/>
    <lineage>
        <taxon>Bacteria</taxon>
        <taxon>Bacillati</taxon>
        <taxon>Bacillota</taxon>
        <taxon>Clostridia</taxon>
        <taxon>Lachnospirales</taxon>
        <taxon>Lachnospiraceae</taxon>
        <taxon>Otoolea</taxon>
    </lineage>
</organism>
<evidence type="ECO:0000256" key="1">
    <source>
        <dbReference type="SAM" id="Coils"/>
    </source>
</evidence>
<gene>
    <name evidence="3" type="ORF">CSLFYP84_02344</name>
</gene>
<sequence>MEPNNNYEQEIDLKDLMFAVLRKWRPIIVIAVVFAVLLGALKTVKGIRQLGDEEYVKKNQDTYVMNLDQYNSTKGRLEKEIENLQQNIESQQEYKDHSILMNINPYDEYVETATFYISTDYAIMPGMMYQNPNTAASILKAYMSIAQNGEMYNYVLGKMNNKIGIRYLKELVKIVPDYDNNMLDITVIGDTRKTASDVMGYIKDSIASSKDSITEAIGEHENNLVDESQFVTVDLELDKTQTEFSANMDQLDISLKQKTKELSELTEPKNNLLSKGSVLKSAVKYAVLGGVLGAFIAVFFLCVAFLMSDKLVNEKELKRRYGIMVLGVFRRNDKKRAFGFVDKWLDKMEGVSGREMEDSRTFEVVAANALNYMEQDRAADVILVGTVETEKLEQVRAGLASMLGAAALSVGGNLGKDASAIKKAAACDAVILVEQRGGSLFGGIEQELDLVRSLGKKVIGCIVL</sequence>
<keyword evidence="1" id="KW-0175">Coiled coil</keyword>
<keyword evidence="2" id="KW-0472">Membrane</keyword>
<dbReference type="RefSeq" id="WP_021643777.1">
    <property type="nucleotide sequence ID" value="NZ_CABHNX010000215.1"/>
</dbReference>
<proteinExistence type="predicted"/>
<dbReference type="PANTHER" id="PTHR32309">
    <property type="entry name" value="TYROSINE-PROTEIN KINASE"/>
    <property type="match status" value="1"/>
</dbReference>